<dbReference type="Proteomes" id="UP001499990">
    <property type="component" value="Unassembled WGS sequence"/>
</dbReference>
<evidence type="ECO:0000256" key="1">
    <source>
        <dbReference type="SAM" id="Phobius"/>
    </source>
</evidence>
<name>A0ABP6SB08_9ACTN</name>
<keyword evidence="1" id="KW-0472">Membrane</keyword>
<protein>
    <recommendedName>
        <fullName evidence="4">DUF3592 domain-containing protein</fullName>
    </recommendedName>
</protein>
<sequence>MTKNAVLLDRSGIRLMIPLMAVETVRVSGAKQRTAEIVLTSGSAEADATAVYAIRSSSAEAVTAFAHAVNSAIPERDEAERCFDGAVLVRTSATPLVVKERLWSPRERAVAGVFAGVFVLGLVLPGLRRDGELMTVWAACFAAFLAGCAVAYSTWNALVVWWILRRRGITVVGTYEDFEYGSTDASPGTRVYAFTDVTGAAHKFRGDGRIVSHEPDRIEITYDPARPERAIGRKDPWVKTLHLLAWLFLGVPVTIATAAYLLIYFSAALFGA</sequence>
<reference evidence="3" key="1">
    <citation type="journal article" date="2019" name="Int. J. Syst. Evol. Microbiol.">
        <title>The Global Catalogue of Microorganisms (GCM) 10K type strain sequencing project: providing services to taxonomists for standard genome sequencing and annotation.</title>
        <authorList>
            <consortium name="The Broad Institute Genomics Platform"/>
            <consortium name="The Broad Institute Genome Sequencing Center for Infectious Disease"/>
            <person name="Wu L."/>
            <person name="Ma J."/>
        </authorList>
    </citation>
    <scope>NUCLEOTIDE SEQUENCE [LARGE SCALE GENOMIC DNA]</scope>
    <source>
        <strain evidence="3">JCM 9651</strain>
    </source>
</reference>
<gene>
    <name evidence="2" type="ORF">GCM10020367_27840</name>
</gene>
<evidence type="ECO:0000313" key="3">
    <source>
        <dbReference type="Proteomes" id="UP001499990"/>
    </source>
</evidence>
<evidence type="ECO:0000313" key="2">
    <source>
        <dbReference type="EMBL" id="GAA3372536.1"/>
    </source>
</evidence>
<proteinExistence type="predicted"/>
<feature type="transmembrane region" description="Helical" evidence="1">
    <location>
        <begin position="243"/>
        <end position="267"/>
    </location>
</feature>
<organism evidence="2 3">
    <name type="scientific">Streptomyces sannanensis</name>
    <dbReference type="NCBI Taxonomy" id="285536"/>
    <lineage>
        <taxon>Bacteria</taxon>
        <taxon>Bacillati</taxon>
        <taxon>Actinomycetota</taxon>
        <taxon>Actinomycetes</taxon>
        <taxon>Kitasatosporales</taxon>
        <taxon>Streptomycetaceae</taxon>
        <taxon>Streptomyces</taxon>
    </lineage>
</organism>
<dbReference type="EMBL" id="BAAAYL010000001">
    <property type="protein sequence ID" value="GAA3372536.1"/>
    <property type="molecule type" value="Genomic_DNA"/>
</dbReference>
<evidence type="ECO:0008006" key="4">
    <source>
        <dbReference type="Google" id="ProtNLM"/>
    </source>
</evidence>
<feature type="transmembrane region" description="Helical" evidence="1">
    <location>
        <begin position="134"/>
        <end position="164"/>
    </location>
</feature>
<keyword evidence="1" id="KW-0812">Transmembrane</keyword>
<accession>A0ABP6SB08</accession>
<keyword evidence="1" id="KW-1133">Transmembrane helix</keyword>
<comment type="caution">
    <text evidence="2">The sequence shown here is derived from an EMBL/GenBank/DDBJ whole genome shotgun (WGS) entry which is preliminary data.</text>
</comment>
<keyword evidence="3" id="KW-1185">Reference proteome</keyword>
<feature type="transmembrane region" description="Helical" evidence="1">
    <location>
        <begin position="109"/>
        <end position="128"/>
    </location>
</feature>